<evidence type="ECO:0000256" key="1">
    <source>
        <dbReference type="SAM" id="SignalP"/>
    </source>
</evidence>
<comment type="caution">
    <text evidence="2">The sequence shown here is derived from an EMBL/GenBank/DDBJ whole genome shotgun (WGS) entry which is preliminary data.</text>
</comment>
<dbReference type="EMBL" id="NPDR01000006">
    <property type="protein sequence ID" value="PJZ48462.1"/>
    <property type="molecule type" value="Genomic_DNA"/>
</dbReference>
<keyword evidence="1" id="KW-0732">Signal</keyword>
<accession>A0A2M9YA81</accession>
<sequence>MNKSFYFFSFLLLFSNACMSSDVCSDTDKMCNTKELLFSIFSTPKGIYLYSTQSYQGDLAKYGSSFEDSLKNICTSNKLFSAITDFSCSNVLPVVSTSTHSLYNFATDYGLPSSTDYPVRGPKGDILAISWTNFFTSLLVTMEAAGVTSQTFWTFSNSGGVYNSADNCINGTSNGAAGAIGSPTDNTTSWVNSGAPACNESHPIICLCYKD</sequence>
<organism evidence="2 3">
    <name type="scientific">Leptospira saintgironsiae</name>
    <dbReference type="NCBI Taxonomy" id="2023183"/>
    <lineage>
        <taxon>Bacteria</taxon>
        <taxon>Pseudomonadati</taxon>
        <taxon>Spirochaetota</taxon>
        <taxon>Spirochaetia</taxon>
        <taxon>Leptospirales</taxon>
        <taxon>Leptospiraceae</taxon>
        <taxon>Leptospira</taxon>
    </lineage>
</organism>
<proteinExistence type="predicted"/>
<evidence type="ECO:0000313" key="3">
    <source>
        <dbReference type="Proteomes" id="UP000231926"/>
    </source>
</evidence>
<protein>
    <recommendedName>
        <fullName evidence="4">DUF1554 domain-containing protein</fullName>
    </recommendedName>
</protein>
<feature type="signal peptide" evidence="1">
    <location>
        <begin position="1"/>
        <end position="20"/>
    </location>
</feature>
<keyword evidence="3" id="KW-1185">Reference proteome</keyword>
<dbReference type="Proteomes" id="UP000231926">
    <property type="component" value="Unassembled WGS sequence"/>
</dbReference>
<evidence type="ECO:0008006" key="4">
    <source>
        <dbReference type="Google" id="ProtNLM"/>
    </source>
</evidence>
<dbReference type="Gene3D" id="3.10.100.10">
    <property type="entry name" value="Mannose-Binding Protein A, subunit A"/>
    <property type="match status" value="1"/>
</dbReference>
<dbReference type="InterPro" id="IPR016186">
    <property type="entry name" value="C-type_lectin-like/link_sf"/>
</dbReference>
<reference evidence="2 3" key="1">
    <citation type="submission" date="2017-07" db="EMBL/GenBank/DDBJ databases">
        <title>Leptospira spp. isolated from tropical soils.</title>
        <authorList>
            <person name="Thibeaux R."/>
            <person name="Iraola G."/>
            <person name="Ferres I."/>
            <person name="Bierque E."/>
            <person name="Girault D."/>
            <person name="Soupe-Gilbert M.-E."/>
            <person name="Picardeau M."/>
            <person name="Goarant C."/>
        </authorList>
    </citation>
    <scope>NUCLEOTIDE SEQUENCE [LARGE SCALE GENOMIC DNA]</scope>
    <source>
        <strain evidence="2 3">FH4-C-A2</strain>
    </source>
</reference>
<evidence type="ECO:0000313" key="2">
    <source>
        <dbReference type="EMBL" id="PJZ48462.1"/>
    </source>
</evidence>
<gene>
    <name evidence="2" type="ORF">CH362_14770</name>
</gene>
<dbReference type="AlphaFoldDB" id="A0A2M9YA81"/>
<dbReference type="OrthoDB" id="341508at2"/>
<name>A0A2M9YA81_9LEPT</name>
<feature type="chain" id="PRO_5014877138" description="DUF1554 domain-containing protein" evidence="1">
    <location>
        <begin position="21"/>
        <end position="211"/>
    </location>
</feature>